<dbReference type="Proteomes" id="UP001208186">
    <property type="component" value="Unassembled WGS sequence"/>
</dbReference>
<dbReference type="InterPro" id="IPR011991">
    <property type="entry name" value="ArsR-like_HTH"/>
</dbReference>
<sequence>MVRWPGVIALVFVLAVGTVAVLGTPAGADGVEQRHDTSVAEPEAAQFDAQAGAADTAGTELLAAPDEFVRTTHKLTVYDNGSVRWTDRHTRPLENESEEDAYETYAAEFNAEETELYTQFRETASQLTERGTETTGRQMNASSFERWAHVAETGESGFTLGTQGVVEMSFTWSNFTERSGQQLRIGDIFTNGLSLGPNRRLVIVTSGELQFIEVEPAPDSMSRSNLTDSQTITWTGEREFSPYRPLIRLGPASTGTATTTATTSTTTTDTPGGAGGDSGPSMWLPIGAVVLVVTGGAGGIWYLLQRSSGPPTEPAKPDTSAETESAPLEPEAVLSDADRVEALLEDRGGRMRQSEIVEETDWSKSKVSMLLSDMEDDGEITKLRVGRENIVSLPGHEPDAAGSPFEDEE</sequence>
<dbReference type="Pfam" id="PF24036">
    <property type="entry name" value="DUF7345"/>
    <property type="match status" value="1"/>
</dbReference>
<keyword evidence="2" id="KW-1133">Transmembrane helix</keyword>
<evidence type="ECO:0008006" key="9">
    <source>
        <dbReference type="Google" id="ProtNLM"/>
    </source>
</evidence>
<evidence type="ECO:0000313" key="8">
    <source>
        <dbReference type="Proteomes" id="UP001209746"/>
    </source>
</evidence>
<evidence type="ECO:0000313" key="7">
    <source>
        <dbReference type="Proteomes" id="UP001208186"/>
    </source>
</evidence>
<evidence type="ECO:0000313" key="5">
    <source>
        <dbReference type="EMBL" id="MCU4719224.1"/>
    </source>
</evidence>
<dbReference type="AlphaFoldDB" id="A0AAE3LKG7"/>
<feature type="region of interest" description="Disordered" evidence="1">
    <location>
        <begin position="307"/>
        <end position="328"/>
    </location>
</feature>
<feature type="domain" description="DUF7343" evidence="3">
    <location>
        <begin position="333"/>
        <end position="394"/>
    </location>
</feature>
<dbReference type="InterPro" id="IPR055767">
    <property type="entry name" value="DUF7343"/>
</dbReference>
<feature type="region of interest" description="Disordered" evidence="1">
    <location>
        <begin position="249"/>
        <end position="280"/>
    </location>
</feature>
<proteinExistence type="predicted"/>
<evidence type="ECO:0000259" key="4">
    <source>
        <dbReference type="Pfam" id="PF24036"/>
    </source>
</evidence>
<dbReference type="CDD" id="cd00090">
    <property type="entry name" value="HTH_ARSR"/>
    <property type="match status" value="1"/>
</dbReference>
<organism evidence="6 8">
    <name type="scientific">Halapricum hydrolyticum</name>
    <dbReference type="NCBI Taxonomy" id="2979991"/>
    <lineage>
        <taxon>Archaea</taxon>
        <taxon>Methanobacteriati</taxon>
        <taxon>Methanobacteriota</taxon>
        <taxon>Stenosarchaea group</taxon>
        <taxon>Halobacteria</taxon>
        <taxon>Halobacteriales</taxon>
        <taxon>Haloarculaceae</taxon>
        <taxon>Halapricum</taxon>
    </lineage>
</organism>
<name>A0AAE3LKG7_9EURY</name>
<dbReference type="InterPro" id="IPR036390">
    <property type="entry name" value="WH_DNA-bd_sf"/>
</dbReference>
<keyword evidence="2" id="KW-0472">Membrane</keyword>
<feature type="compositionally biased region" description="Low complexity" evidence="1">
    <location>
        <begin position="250"/>
        <end position="271"/>
    </location>
</feature>
<keyword evidence="2" id="KW-0812">Transmembrane</keyword>
<reference evidence="6" key="1">
    <citation type="submission" date="2023-02" db="EMBL/GenBank/DDBJ databases">
        <title>Enrichment on poylsaccharides allowed isolation of novel metabolic and taxonomic groups of Haloarchaea.</title>
        <authorList>
            <person name="Sorokin D.Y."/>
            <person name="Elcheninov A.G."/>
            <person name="Khizhniak T.V."/>
            <person name="Kolganova T.V."/>
            <person name="Kublanov I.V."/>
        </authorList>
    </citation>
    <scope>NUCLEOTIDE SEQUENCE</scope>
    <source>
        <strain evidence="5 7">HArc-curdl5-1</strain>
        <strain evidence="6">HArc-curdl7</strain>
    </source>
</reference>
<dbReference type="EMBL" id="JAOPKC010000023">
    <property type="protein sequence ID" value="MCU4719224.1"/>
    <property type="molecule type" value="Genomic_DNA"/>
</dbReference>
<feature type="region of interest" description="Disordered" evidence="1">
    <location>
        <begin position="389"/>
        <end position="409"/>
    </location>
</feature>
<protein>
    <recommendedName>
        <fullName evidence="9">HTH iclR-type domain-containing protein</fullName>
    </recommendedName>
</protein>
<comment type="caution">
    <text evidence="6">The sequence shown here is derived from an EMBL/GenBank/DDBJ whole genome shotgun (WGS) entry which is preliminary data.</text>
</comment>
<feature type="domain" description="DUF7345" evidence="4">
    <location>
        <begin position="76"/>
        <end position="205"/>
    </location>
</feature>
<dbReference type="SUPFAM" id="SSF46785">
    <property type="entry name" value="Winged helix' DNA-binding domain"/>
    <property type="match status" value="1"/>
</dbReference>
<keyword evidence="7" id="KW-1185">Reference proteome</keyword>
<evidence type="ECO:0000256" key="1">
    <source>
        <dbReference type="SAM" id="MobiDB-lite"/>
    </source>
</evidence>
<dbReference type="Gene3D" id="1.10.10.10">
    <property type="entry name" value="Winged helix-like DNA-binding domain superfamily/Winged helix DNA-binding domain"/>
    <property type="match status" value="1"/>
</dbReference>
<dbReference type="EMBL" id="JAOPKD010000024">
    <property type="protein sequence ID" value="MCU4728343.1"/>
    <property type="molecule type" value="Genomic_DNA"/>
</dbReference>
<evidence type="ECO:0000256" key="2">
    <source>
        <dbReference type="SAM" id="Phobius"/>
    </source>
</evidence>
<dbReference type="Pfam" id="PF24034">
    <property type="entry name" value="DUF7343"/>
    <property type="match status" value="1"/>
</dbReference>
<dbReference type="InterPro" id="IPR036388">
    <property type="entry name" value="WH-like_DNA-bd_sf"/>
</dbReference>
<dbReference type="Proteomes" id="UP001209746">
    <property type="component" value="Unassembled WGS sequence"/>
</dbReference>
<dbReference type="InterPro" id="IPR055769">
    <property type="entry name" value="DUF7345"/>
</dbReference>
<feature type="transmembrane region" description="Helical" evidence="2">
    <location>
        <begin position="282"/>
        <end position="304"/>
    </location>
</feature>
<evidence type="ECO:0000259" key="3">
    <source>
        <dbReference type="Pfam" id="PF24034"/>
    </source>
</evidence>
<accession>A0AAE3LKG7</accession>
<gene>
    <name evidence="6" type="ORF">OB914_15415</name>
    <name evidence="5" type="ORF">OB916_14320</name>
</gene>
<evidence type="ECO:0000313" key="6">
    <source>
        <dbReference type="EMBL" id="MCU4728343.1"/>
    </source>
</evidence>
<dbReference type="RefSeq" id="WP_315909974.1">
    <property type="nucleotide sequence ID" value="NZ_JAOPKC010000023.1"/>
</dbReference>